<evidence type="ECO:0000313" key="2">
    <source>
        <dbReference type="EMBL" id="OGM68593.1"/>
    </source>
</evidence>
<keyword evidence="1" id="KW-0812">Transmembrane</keyword>
<protein>
    <submittedName>
        <fullName evidence="2">Uncharacterized protein</fullName>
    </submittedName>
</protein>
<dbReference type="Proteomes" id="UP000178429">
    <property type="component" value="Unassembled WGS sequence"/>
</dbReference>
<dbReference type="EMBL" id="MGHL01000022">
    <property type="protein sequence ID" value="OGM68593.1"/>
    <property type="molecule type" value="Genomic_DNA"/>
</dbReference>
<sequence length="241" mass="27068">MRFTARTPVLVGVLSFLIAAGVVTIWYRLTPTPENIMAADLGSTSFRVGWYTAKPTKGCTLAIADAPWRFVAWDFLKSQFDRHYTGLYVNRACFVETANTHLATFTNLLENYPYRVAVMVGPRRVELPIGNPVITKKISESEEPPLPEPAYGGVTYEDETPVVGALVYFYRGLADEFRYPLAVVTNNDGNYAIDLANFDDSDDISTYDSYLVDVVDTEGKQTRQILPRDIHQPFPPIIVNR</sequence>
<dbReference type="STRING" id="1802525.A2975_00700"/>
<accession>A0A1F8BWW6</accession>
<name>A0A1F8BWW6_9BACT</name>
<evidence type="ECO:0000313" key="3">
    <source>
        <dbReference type="Proteomes" id="UP000178429"/>
    </source>
</evidence>
<proteinExistence type="predicted"/>
<dbReference type="AlphaFoldDB" id="A0A1F8BWW6"/>
<comment type="caution">
    <text evidence="2">The sequence shown here is derived from an EMBL/GenBank/DDBJ whole genome shotgun (WGS) entry which is preliminary data.</text>
</comment>
<feature type="transmembrane region" description="Helical" evidence="1">
    <location>
        <begin position="7"/>
        <end position="27"/>
    </location>
</feature>
<keyword evidence="1" id="KW-0472">Membrane</keyword>
<reference evidence="2 3" key="1">
    <citation type="journal article" date="2016" name="Nat. Commun.">
        <title>Thousands of microbial genomes shed light on interconnected biogeochemical processes in an aquifer system.</title>
        <authorList>
            <person name="Anantharaman K."/>
            <person name="Brown C.T."/>
            <person name="Hug L.A."/>
            <person name="Sharon I."/>
            <person name="Castelle C.J."/>
            <person name="Probst A.J."/>
            <person name="Thomas B.C."/>
            <person name="Singh A."/>
            <person name="Wilkins M.J."/>
            <person name="Karaoz U."/>
            <person name="Brodie E.L."/>
            <person name="Williams K.H."/>
            <person name="Hubbard S.S."/>
            <person name="Banfield J.F."/>
        </authorList>
    </citation>
    <scope>NUCLEOTIDE SEQUENCE [LARGE SCALE GENOMIC DNA]</scope>
</reference>
<gene>
    <name evidence="2" type="ORF">A2975_00700</name>
</gene>
<organism evidence="2 3">
    <name type="scientific">Candidatus Woesebacteria bacterium RIFCSPLOWO2_01_FULL_44_14</name>
    <dbReference type="NCBI Taxonomy" id="1802525"/>
    <lineage>
        <taxon>Bacteria</taxon>
        <taxon>Candidatus Woeseibacteriota</taxon>
    </lineage>
</organism>
<keyword evidence="1" id="KW-1133">Transmembrane helix</keyword>
<evidence type="ECO:0000256" key="1">
    <source>
        <dbReference type="SAM" id="Phobius"/>
    </source>
</evidence>